<dbReference type="PRINTS" id="PR01887">
    <property type="entry name" value="SPECTRNALPHA"/>
</dbReference>
<dbReference type="CDD" id="cd12001">
    <property type="entry name" value="SH3_BCAR1"/>
    <property type="match status" value="1"/>
</dbReference>
<feature type="compositionally biased region" description="Polar residues" evidence="3">
    <location>
        <begin position="219"/>
        <end position="235"/>
    </location>
</feature>
<dbReference type="InterPro" id="IPR035745">
    <property type="entry name" value="BCAR1_SH3"/>
</dbReference>
<evidence type="ECO:0000313" key="5">
    <source>
        <dbReference type="EMBL" id="KAK2085465.1"/>
    </source>
</evidence>
<dbReference type="SUPFAM" id="SSF50044">
    <property type="entry name" value="SH3-domain"/>
    <property type="match status" value="1"/>
</dbReference>
<dbReference type="SMART" id="SM00326">
    <property type="entry name" value="SH3"/>
    <property type="match status" value="1"/>
</dbReference>
<organism evidence="5 6">
    <name type="scientific">Saguinus oedipus</name>
    <name type="common">Cotton-top tamarin</name>
    <name type="synonym">Oedipomidas oedipus</name>
    <dbReference type="NCBI Taxonomy" id="9490"/>
    <lineage>
        <taxon>Eukaryota</taxon>
        <taxon>Metazoa</taxon>
        <taxon>Chordata</taxon>
        <taxon>Craniata</taxon>
        <taxon>Vertebrata</taxon>
        <taxon>Euteleostomi</taxon>
        <taxon>Mammalia</taxon>
        <taxon>Eutheria</taxon>
        <taxon>Euarchontoglires</taxon>
        <taxon>Primates</taxon>
        <taxon>Haplorrhini</taxon>
        <taxon>Platyrrhini</taxon>
        <taxon>Cebidae</taxon>
        <taxon>Callitrichinae</taxon>
        <taxon>Saguinus</taxon>
    </lineage>
</organism>
<dbReference type="InterPro" id="IPR036028">
    <property type="entry name" value="SH3-like_dom_sf"/>
</dbReference>
<dbReference type="Proteomes" id="UP001266305">
    <property type="component" value="Unassembled WGS sequence"/>
</dbReference>
<name>A0ABQ9TLR1_SAGOE</name>
<keyword evidence="6" id="KW-1185">Reference proteome</keyword>
<dbReference type="InterPro" id="IPR037362">
    <property type="entry name" value="CAS_fam"/>
</dbReference>
<evidence type="ECO:0000256" key="3">
    <source>
        <dbReference type="SAM" id="MobiDB-lite"/>
    </source>
</evidence>
<feature type="compositionally biased region" description="Polar residues" evidence="3">
    <location>
        <begin position="180"/>
        <end position="195"/>
    </location>
</feature>
<feature type="compositionally biased region" description="Low complexity" evidence="3">
    <location>
        <begin position="160"/>
        <end position="175"/>
    </location>
</feature>
<evidence type="ECO:0000313" key="6">
    <source>
        <dbReference type="Proteomes" id="UP001266305"/>
    </source>
</evidence>
<dbReference type="PRINTS" id="PR00452">
    <property type="entry name" value="SH3DOMAIN"/>
</dbReference>
<reference evidence="5 6" key="1">
    <citation type="submission" date="2023-05" db="EMBL/GenBank/DDBJ databases">
        <title>B98-5 Cell Line De Novo Hybrid Assembly: An Optical Mapping Approach.</title>
        <authorList>
            <person name="Kananen K."/>
            <person name="Auerbach J.A."/>
            <person name="Kautto E."/>
            <person name="Blachly J.S."/>
        </authorList>
    </citation>
    <scope>NUCLEOTIDE SEQUENCE [LARGE SCALE GENOMIC DNA]</scope>
    <source>
        <strain evidence="5">B95-8</strain>
        <tissue evidence="5">Cell line</tissue>
    </source>
</reference>
<proteinExistence type="predicted"/>
<comment type="caution">
    <text evidence="5">The sequence shown here is derived from an EMBL/GenBank/DDBJ whole genome shotgun (WGS) entry which is preliminary data.</text>
</comment>
<feature type="domain" description="SH3" evidence="4">
    <location>
        <begin position="83"/>
        <end position="145"/>
    </location>
</feature>
<dbReference type="Gene3D" id="2.30.30.40">
    <property type="entry name" value="SH3 Domains"/>
    <property type="match status" value="1"/>
</dbReference>
<accession>A0ABQ9TLR1</accession>
<dbReference type="EMBL" id="JASSZA010000021">
    <property type="protein sequence ID" value="KAK2085465.1"/>
    <property type="molecule type" value="Genomic_DNA"/>
</dbReference>
<dbReference type="InterPro" id="IPR001452">
    <property type="entry name" value="SH3_domain"/>
</dbReference>
<evidence type="ECO:0000256" key="2">
    <source>
        <dbReference type="PROSITE-ProRule" id="PRU00192"/>
    </source>
</evidence>
<evidence type="ECO:0000259" key="4">
    <source>
        <dbReference type="PROSITE" id="PS50002"/>
    </source>
</evidence>
<dbReference type="PANTHER" id="PTHR10654">
    <property type="entry name" value="CAS SCAFFOLDING PROTEIN"/>
    <property type="match status" value="1"/>
</dbReference>
<protein>
    <recommendedName>
        <fullName evidence="4">SH3 domain-containing protein</fullName>
    </recommendedName>
</protein>
<dbReference type="PANTHER" id="PTHR10654:SF15">
    <property type="entry name" value="BREAST CANCER ANTI-ESTROGEN RESISTANCE PROTEIN 1"/>
    <property type="match status" value="1"/>
</dbReference>
<sequence>MPVRETELRGTLSSPCLCEVERPGSAVLFAGKGGDSGGKDTVISPNSTKFLSHYQSRVPPQSGAGAGEPCDTPCTSHTCVLSPQNVLAKALYDNVAESPDELSFRKGDIMTVLEQDTQGLDGWWLCSLHGRQGIVPGNRLKILVGMYDKKPAGPGPGPPAASAQPQPSLPQSLHAPAPPTSQYTPMLPTTYQPQPDSVYLVPTPSKTQQGLYQAPGPSPQFQSPPAKQTSTFSKQTPHHPFPSPATDLYQVPPGPGGPAQDIYQVPPSAGMGHDIYQVPPSMDTRSWEGTKPPAKRLSHHREQPVEVFQGQVELGTWGQQSLGPHGGEPIHLMPGCPMPSGFTCQPLDGVLAHLLAAPASPPVSRETVAKRLGQAAEALWAEQQQDPLT</sequence>
<evidence type="ECO:0000256" key="1">
    <source>
        <dbReference type="ARBA" id="ARBA00022443"/>
    </source>
</evidence>
<gene>
    <name evidence="5" type="ORF">P7K49_036765</name>
</gene>
<dbReference type="PROSITE" id="PS50002">
    <property type="entry name" value="SH3"/>
    <property type="match status" value="1"/>
</dbReference>
<feature type="region of interest" description="Disordered" evidence="3">
    <location>
        <begin position="149"/>
        <end position="261"/>
    </location>
</feature>
<keyword evidence="1 2" id="KW-0728">SH3 domain</keyword>
<dbReference type="Pfam" id="PF00018">
    <property type="entry name" value="SH3_1"/>
    <property type="match status" value="1"/>
</dbReference>